<keyword evidence="2" id="KW-0812">Transmembrane</keyword>
<protein>
    <submittedName>
        <fullName evidence="5">Uncharacterized protein</fullName>
    </submittedName>
</protein>
<name>A0A1S8KY52_9CLOT</name>
<dbReference type="Proteomes" id="UP000190951">
    <property type="component" value="Chromosome"/>
</dbReference>
<dbReference type="RefSeq" id="WP_077835554.1">
    <property type="nucleotide sequence ID" value="NZ_CP096983.1"/>
</dbReference>
<dbReference type="PIRSF" id="PIRSF006648">
    <property type="entry name" value="DrrB"/>
    <property type="match status" value="1"/>
</dbReference>
<evidence type="ECO:0000256" key="2">
    <source>
        <dbReference type="ARBA" id="ARBA00022692"/>
    </source>
</evidence>
<dbReference type="InterPro" id="IPR000412">
    <property type="entry name" value="ABC_2_transport"/>
</dbReference>
<accession>A0A1S8KY52</accession>
<dbReference type="InterPro" id="IPR047817">
    <property type="entry name" value="ABC2_TM_bact-type"/>
</dbReference>
<comment type="subcellular location">
    <subcellularLocation>
        <location evidence="1">Membrane</location>
        <topology evidence="1">Multi-pass membrane protein</topology>
    </subcellularLocation>
</comment>
<dbReference type="InterPro" id="IPR051784">
    <property type="entry name" value="Nod_factor_ABC_transporter"/>
</dbReference>
<sequence length="292" mass="31930">MKIIGKLLSRNMKLFFRDKTSVFFSLLSVIILISLYLIFLSNLQYDSVKQAVGNIKGIKFLINSWIMGGLVSIVAFTSTLGAFGSMVGDKEKENANDFMVSPIKNVHIVAGYVLSSAIVGLIMTIFAAIFSEVFIYIDNGSLLDVGSMVKVLAVVFLSVIMATVINMFIASLVRTMSAFTAVSTVIGTLIGFLTGVYVPIGSLPSTVRYIIMFFPPSHAGLVLKKIVMAKPLSEVFKNAPSSVISSYKTQYGVDFLIKGHNITISESILYMVAVTVIFFVLILVVRRKSKIK</sequence>
<dbReference type="Pfam" id="PF12698">
    <property type="entry name" value="ABC2_membrane_3"/>
    <property type="match status" value="1"/>
</dbReference>
<proteinExistence type="predicted"/>
<evidence type="ECO:0000313" key="5">
    <source>
        <dbReference type="EMBL" id="URZ10505.1"/>
    </source>
</evidence>
<evidence type="ECO:0000256" key="3">
    <source>
        <dbReference type="ARBA" id="ARBA00022989"/>
    </source>
</evidence>
<keyword evidence="3" id="KW-1133">Transmembrane helix</keyword>
<keyword evidence="6" id="KW-1185">Reference proteome</keyword>
<keyword evidence="4" id="KW-0472">Membrane</keyword>
<reference evidence="5 6" key="1">
    <citation type="submission" date="2022-04" db="EMBL/GenBank/DDBJ databases">
        <title>Genome sequence of C. roseum typestrain.</title>
        <authorList>
            <person name="Poehlein A."/>
            <person name="Schoch T."/>
            <person name="Duerre P."/>
            <person name="Daniel R."/>
        </authorList>
    </citation>
    <scope>NUCLEOTIDE SEQUENCE [LARGE SCALE GENOMIC DNA]</scope>
    <source>
        <strain evidence="5 6">DSM 7320</strain>
    </source>
</reference>
<dbReference type="PROSITE" id="PS51012">
    <property type="entry name" value="ABC_TM2"/>
    <property type="match status" value="1"/>
</dbReference>
<organism evidence="5 6">
    <name type="scientific">Clostridium felsineum</name>
    <dbReference type="NCBI Taxonomy" id="36839"/>
    <lineage>
        <taxon>Bacteria</taxon>
        <taxon>Bacillati</taxon>
        <taxon>Bacillota</taxon>
        <taxon>Clostridia</taxon>
        <taxon>Eubacteriales</taxon>
        <taxon>Clostridiaceae</taxon>
        <taxon>Clostridium</taxon>
    </lineage>
</organism>
<dbReference type="AlphaFoldDB" id="A0A1S8KY52"/>
<evidence type="ECO:0000256" key="4">
    <source>
        <dbReference type="ARBA" id="ARBA00023136"/>
    </source>
</evidence>
<evidence type="ECO:0000256" key="1">
    <source>
        <dbReference type="ARBA" id="ARBA00004141"/>
    </source>
</evidence>
<dbReference type="InterPro" id="IPR013525">
    <property type="entry name" value="ABC2_TM"/>
</dbReference>
<dbReference type="PANTHER" id="PTHR43229:SF2">
    <property type="entry name" value="NODULATION PROTEIN J"/>
    <property type="match status" value="1"/>
</dbReference>
<dbReference type="PANTHER" id="PTHR43229">
    <property type="entry name" value="NODULATION PROTEIN J"/>
    <property type="match status" value="1"/>
</dbReference>
<dbReference type="STRING" id="84029.CROST_42320"/>
<evidence type="ECO:0000313" key="6">
    <source>
        <dbReference type="Proteomes" id="UP000190951"/>
    </source>
</evidence>
<dbReference type="GO" id="GO:0043190">
    <property type="term" value="C:ATP-binding cassette (ABC) transporter complex"/>
    <property type="evidence" value="ECO:0007669"/>
    <property type="project" value="InterPro"/>
</dbReference>
<dbReference type="EMBL" id="CP096983">
    <property type="protein sequence ID" value="URZ10505.1"/>
    <property type="molecule type" value="Genomic_DNA"/>
</dbReference>
<dbReference type="GO" id="GO:0140359">
    <property type="term" value="F:ABC-type transporter activity"/>
    <property type="evidence" value="ECO:0007669"/>
    <property type="project" value="InterPro"/>
</dbReference>
<dbReference type="KEGG" id="crw:CROST_012150"/>
<gene>
    <name evidence="5" type="ORF">CROST_012150</name>
</gene>